<reference evidence="2 3" key="1">
    <citation type="submission" date="2019-02" db="EMBL/GenBank/DDBJ databases">
        <title>Genome sequencing of the rare red list fungi Phellinidium pouzarii.</title>
        <authorList>
            <person name="Buettner E."/>
            <person name="Kellner H."/>
        </authorList>
    </citation>
    <scope>NUCLEOTIDE SEQUENCE [LARGE SCALE GENOMIC DNA]</scope>
    <source>
        <strain evidence="2 3">DSM 108285</strain>
    </source>
</reference>
<protein>
    <submittedName>
        <fullName evidence="2">Uncharacterized protein</fullName>
    </submittedName>
</protein>
<feature type="region of interest" description="Disordered" evidence="1">
    <location>
        <begin position="43"/>
        <end position="68"/>
    </location>
</feature>
<evidence type="ECO:0000313" key="3">
    <source>
        <dbReference type="Proteomes" id="UP000308199"/>
    </source>
</evidence>
<comment type="caution">
    <text evidence="2">The sequence shown here is derived from an EMBL/GenBank/DDBJ whole genome shotgun (WGS) entry which is preliminary data.</text>
</comment>
<name>A0A4S4KAU8_9AGAM</name>
<accession>A0A4S4KAU8</accession>
<proteinExistence type="predicted"/>
<dbReference type="EMBL" id="SGPK01001024">
    <property type="protein sequence ID" value="THG95023.1"/>
    <property type="molecule type" value="Genomic_DNA"/>
</dbReference>
<dbReference type="Proteomes" id="UP000308199">
    <property type="component" value="Unassembled WGS sequence"/>
</dbReference>
<organism evidence="2 3">
    <name type="scientific">Phellinidium pouzarii</name>
    <dbReference type="NCBI Taxonomy" id="167371"/>
    <lineage>
        <taxon>Eukaryota</taxon>
        <taxon>Fungi</taxon>
        <taxon>Dikarya</taxon>
        <taxon>Basidiomycota</taxon>
        <taxon>Agaricomycotina</taxon>
        <taxon>Agaricomycetes</taxon>
        <taxon>Hymenochaetales</taxon>
        <taxon>Hymenochaetaceae</taxon>
        <taxon>Phellinidium</taxon>
    </lineage>
</organism>
<dbReference type="OrthoDB" id="9997422at2759"/>
<gene>
    <name evidence="2" type="ORF">EW145_g8036</name>
</gene>
<dbReference type="AlphaFoldDB" id="A0A4S4KAU8"/>
<evidence type="ECO:0000256" key="1">
    <source>
        <dbReference type="SAM" id="MobiDB-lite"/>
    </source>
</evidence>
<feature type="compositionally biased region" description="Basic and acidic residues" evidence="1">
    <location>
        <begin position="54"/>
        <end position="68"/>
    </location>
</feature>
<sequence length="135" mass="14768">MDSSYILNLCSSTQSIAAELAKDPSQEVLKVVKRLRKQCIQVSSKARSSVENGKGSRGERDRLDRSAECGKFPARPSDLFLKIYADVLQTLHSDPLANTVSPSLIGSSGVIPLTIVSVIPDIMRHYADHICNELI</sequence>
<keyword evidence="3" id="KW-1185">Reference proteome</keyword>
<evidence type="ECO:0000313" key="2">
    <source>
        <dbReference type="EMBL" id="THG95023.1"/>
    </source>
</evidence>